<protein>
    <submittedName>
        <fullName evidence="5">LL-diaminopimelate aminotransferase</fullName>
    </submittedName>
</protein>
<dbReference type="PANTHER" id="PTHR42832:SF3">
    <property type="entry name" value="L-GLUTAMINE--4-(METHYLSULFANYL)-2-OXOBUTANOATE AMINOTRANSFERASE"/>
    <property type="match status" value="1"/>
</dbReference>
<dbReference type="EMBL" id="MIJE01000033">
    <property type="protein sequence ID" value="OEF96043.1"/>
    <property type="molecule type" value="Genomic_DNA"/>
</dbReference>
<dbReference type="OrthoDB" id="9802328at2"/>
<evidence type="ECO:0000256" key="1">
    <source>
        <dbReference type="ARBA" id="ARBA00001933"/>
    </source>
</evidence>
<dbReference type="GO" id="GO:0008483">
    <property type="term" value="F:transaminase activity"/>
    <property type="evidence" value="ECO:0007669"/>
    <property type="project" value="UniProtKB-KW"/>
</dbReference>
<comment type="cofactor">
    <cofactor evidence="1">
        <name>pyridoxal 5'-phosphate</name>
        <dbReference type="ChEBI" id="CHEBI:597326"/>
    </cofactor>
</comment>
<evidence type="ECO:0000313" key="5">
    <source>
        <dbReference type="EMBL" id="OEF96043.1"/>
    </source>
</evidence>
<dbReference type="Proteomes" id="UP000094296">
    <property type="component" value="Unassembled WGS sequence"/>
</dbReference>
<dbReference type="PANTHER" id="PTHR42832">
    <property type="entry name" value="AMINO ACID AMINOTRANSFERASE"/>
    <property type="match status" value="1"/>
</dbReference>
<dbReference type="CDD" id="cd00609">
    <property type="entry name" value="AAT_like"/>
    <property type="match status" value="1"/>
</dbReference>
<evidence type="ECO:0000256" key="3">
    <source>
        <dbReference type="ARBA" id="ARBA00022679"/>
    </source>
</evidence>
<proteinExistence type="predicted"/>
<keyword evidence="6" id="KW-1185">Reference proteome</keyword>
<dbReference type="InterPro" id="IPR015421">
    <property type="entry name" value="PyrdxlP-dep_Trfase_major"/>
</dbReference>
<dbReference type="InterPro" id="IPR050881">
    <property type="entry name" value="LL-DAP_aminotransferase"/>
</dbReference>
<dbReference type="InterPro" id="IPR015422">
    <property type="entry name" value="PyrdxlP-dep_Trfase_small"/>
</dbReference>
<dbReference type="InterPro" id="IPR015424">
    <property type="entry name" value="PyrdxlP-dep_Trfase"/>
</dbReference>
<dbReference type="RefSeq" id="WP_069643963.1">
    <property type="nucleotide sequence ID" value="NZ_MIJE01000033.1"/>
</dbReference>
<name>A0A1E5FZW8_9FIRM</name>
<dbReference type="Pfam" id="PF00155">
    <property type="entry name" value="Aminotran_1_2"/>
    <property type="match status" value="1"/>
</dbReference>
<organism evidence="5 6">
    <name type="scientific">Desulfuribacillus alkaliarsenatis</name>
    <dbReference type="NCBI Taxonomy" id="766136"/>
    <lineage>
        <taxon>Bacteria</taxon>
        <taxon>Bacillati</taxon>
        <taxon>Bacillota</taxon>
        <taxon>Desulfuribacillia</taxon>
        <taxon>Desulfuribacillales</taxon>
        <taxon>Desulfuribacillaceae</taxon>
        <taxon>Desulfuribacillus</taxon>
    </lineage>
</organism>
<gene>
    <name evidence="5" type="ORF">BHF68_09880</name>
</gene>
<dbReference type="Gene3D" id="3.40.640.10">
    <property type="entry name" value="Type I PLP-dependent aspartate aminotransferase-like (Major domain)"/>
    <property type="match status" value="1"/>
</dbReference>
<evidence type="ECO:0000259" key="4">
    <source>
        <dbReference type="Pfam" id="PF00155"/>
    </source>
</evidence>
<dbReference type="InterPro" id="IPR004839">
    <property type="entry name" value="Aminotransferase_I/II_large"/>
</dbReference>
<reference evidence="5 6" key="1">
    <citation type="submission" date="2016-09" db="EMBL/GenBank/DDBJ databases">
        <title>Draft genome sequence for the type strain of Desulfuribacillus alkaliarsenatis AHT28, an obligately anaerobic, sulfidogenic bacterium isolated from Russian soda lake sediments.</title>
        <authorList>
            <person name="Abin C.A."/>
            <person name="Hollibaugh J.T."/>
        </authorList>
    </citation>
    <scope>NUCLEOTIDE SEQUENCE [LARGE SCALE GENOMIC DNA]</scope>
    <source>
        <strain evidence="5 6">AHT28</strain>
    </source>
</reference>
<dbReference type="Gene3D" id="3.90.1150.10">
    <property type="entry name" value="Aspartate Aminotransferase, domain 1"/>
    <property type="match status" value="1"/>
</dbReference>
<dbReference type="SUPFAM" id="SSF53383">
    <property type="entry name" value="PLP-dependent transferases"/>
    <property type="match status" value="1"/>
</dbReference>
<evidence type="ECO:0000256" key="2">
    <source>
        <dbReference type="ARBA" id="ARBA00022576"/>
    </source>
</evidence>
<evidence type="ECO:0000313" key="6">
    <source>
        <dbReference type="Proteomes" id="UP000094296"/>
    </source>
</evidence>
<dbReference type="STRING" id="766136.BHF68_09880"/>
<comment type="caution">
    <text evidence="5">The sequence shown here is derived from an EMBL/GenBank/DDBJ whole genome shotgun (WGS) entry which is preliminary data.</text>
</comment>
<accession>A0A1E5FZW8</accession>
<dbReference type="GO" id="GO:0030170">
    <property type="term" value="F:pyridoxal phosphate binding"/>
    <property type="evidence" value="ECO:0007669"/>
    <property type="project" value="InterPro"/>
</dbReference>
<keyword evidence="2 5" id="KW-0032">Aminotransferase</keyword>
<keyword evidence="3 5" id="KW-0808">Transferase</keyword>
<dbReference type="NCBIfam" id="NF005815">
    <property type="entry name" value="PRK07681.1"/>
    <property type="match status" value="1"/>
</dbReference>
<sequence>MFIANRMKNIGSAIFSEMALRKQNELKKGKNIVDLSIGTPDLPPPKAVIEAMGKAMSEPKSFFYSLKGTEEVHKAITDWYYNRFNVVLNHEQEITTLMGSQDGLAHLPLTILNPGDIALVPDPGYPIYFASVELAGGTVHTMPLLEENSYLPDLQAIPEEVATKAKLMFLNYPSNPVSAVADLAFFEQVVAFAKKYNILVVHDLAYSELCFDGYKPPSFLEVAGAKDIGIEINSLSKSYNMAGARFGFALGNKEVLKNLTILKSNIDYGVFHVVQAGALAALKDGGKHCKKMSDVYQERRDILINGLEKLGWKINKPKASMFIWARIPEGYTSKEFAVLLLEQAGIVVIPGDAFGAMGEGYVRIGLVQNNEQLNTAIEQLKNSGITFK</sequence>
<dbReference type="AlphaFoldDB" id="A0A1E5FZW8"/>
<feature type="domain" description="Aminotransferase class I/classII large" evidence="4">
    <location>
        <begin position="31"/>
        <end position="380"/>
    </location>
</feature>